<dbReference type="VEuPathDB" id="AmoebaDB:EHI8A_014780"/>
<feature type="region of interest" description="Disordered" evidence="1">
    <location>
        <begin position="231"/>
        <end position="257"/>
    </location>
</feature>
<evidence type="ECO:0000313" key="3">
    <source>
        <dbReference type="Proteomes" id="UP000078387"/>
    </source>
</evidence>
<dbReference type="OMA" id="ECDVEIT"/>
<dbReference type="Proteomes" id="UP000078387">
    <property type="component" value="Unassembled WGS sequence"/>
</dbReference>
<feature type="compositionally biased region" description="Polar residues" evidence="1">
    <location>
        <begin position="294"/>
        <end position="313"/>
    </location>
</feature>
<comment type="caution">
    <text evidence="2">The sequence shown here is derived from an EMBL/GenBank/DDBJ whole genome shotgun (WGS) entry which is preliminary data.</text>
</comment>
<feature type="compositionally biased region" description="Polar residues" evidence="1">
    <location>
        <begin position="273"/>
        <end position="286"/>
    </location>
</feature>
<dbReference type="AlphaFoldDB" id="A0A5K1TU74"/>
<dbReference type="VEuPathDB" id="AmoebaDB:EHI_143660"/>
<organism evidence="2 3">
    <name type="scientific">Entamoeba histolytica</name>
    <dbReference type="NCBI Taxonomy" id="5759"/>
    <lineage>
        <taxon>Eukaryota</taxon>
        <taxon>Amoebozoa</taxon>
        <taxon>Evosea</taxon>
        <taxon>Archamoebae</taxon>
        <taxon>Mastigamoebida</taxon>
        <taxon>Entamoebidae</taxon>
        <taxon>Entamoeba</taxon>
    </lineage>
</organism>
<evidence type="ECO:0000256" key="1">
    <source>
        <dbReference type="SAM" id="MobiDB-lite"/>
    </source>
</evidence>
<dbReference type="VEuPathDB" id="AmoebaDB:EHI7A_018870"/>
<protein>
    <submittedName>
        <fullName evidence="2">Uncharacterized protein</fullName>
    </submittedName>
</protein>
<dbReference type="VEuPathDB" id="AmoebaDB:KM1_045610"/>
<evidence type="ECO:0000313" key="2">
    <source>
        <dbReference type="EMBL" id="GAT97700.1"/>
    </source>
</evidence>
<dbReference type="VEuPathDB" id="AmoebaDB:EHI5A_036970"/>
<reference evidence="2 3" key="1">
    <citation type="submission" date="2016-05" db="EMBL/GenBank/DDBJ databases">
        <title>First whole genome sequencing of Entamoeba histolytica HM1:IMSS-clone-6.</title>
        <authorList>
            <person name="Mukherjee Avik.K."/>
            <person name="Izumyama S."/>
            <person name="Nakada-Tsukui K."/>
            <person name="Nozaki T."/>
        </authorList>
    </citation>
    <scope>NUCLEOTIDE SEQUENCE [LARGE SCALE GENOMIC DNA]</scope>
    <source>
        <strain evidence="2 3">HM1:IMSS clone 6</strain>
    </source>
</reference>
<name>A0A5K1TU74_ENTHI</name>
<gene>
    <name evidence="2" type="ORF">CL6EHI_143660</name>
</gene>
<accession>A0A5K1TU74</accession>
<proteinExistence type="predicted"/>
<feature type="compositionally biased region" description="Polar residues" evidence="1">
    <location>
        <begin position="234"/>
        <end position="251"/>
    </location>
</feature>
<dbReference type="EMBL" id="BDEQ01000001">
    <property type="protein sequence ID" value="GAT97700.1"/>
    <property type="molecule type" value="Genomic_DNA"/>
</dbReference>
<feature type="region of interest" description="Disordered" evidence="1">
    <location>
        <begin position="270"/>
        <end position="313"/>
    </location>
</feature>
<sequence>MAIECSETITQTFKGYLSEDWMFYCCSEEISLYDYNPSTQQLEFVGVCGNFVFLKTLVQQRIAIAIKDSLRPLLFIFREIDPLCTLQLESYTITFNNNGNLFSLVFIDDEICKQCFACIQNQVTKHFNKYLKRTHLTPEEARTKAIKIEEVADNAMTFGSDKDKIQHYLNCTLPYYCLPNPFKRLGVPQTVSLDQALPPEIVIPDPKVDQRHGMGINPPIIPILTLQEIRHKSTCSPDNSSEQDPFNSESASPRKVGRMTVSELKIKIVRGSTFDTGSSRTLNGNSLFPRMPTSPRSILSPRSNSQSKKSPDN</sequence>